<protein>
    <submittedName>
        <fullName evidence="1">Uncharacterized protein</fullName>
    </submittedName>
</protein>
<dbReference type="Proteomes" id="UP000822688">
    <property type="component" value="Chromosome V"/>
</dbReference>
<gene>
    <name evidence="1" type="ORF">KC19_VG324900</name>
</gene>
<proteinExistence type="predicted"/>
<reference evidence="1" key="1">
    <citation type="submission" date="2020-06" db="EMBL/GenBank/DDBJ databases">
        <title>WGS assembly of Ceratodon purpureus strain R40.</title>
        <authorList>
            <person name="Carey S.B."/>
            <person name="Jenkins J."/>
            <person name="Shu S."/>
            <person name="Lovell J.T."/>
            <person name="Sreedasyam A."/>
            <person name="Maumus F."/>
            <person name="Tiley G.P."/>
            <person name="Fernandez-Pozo N."/>
            <person name="Barry K."/>
            <person name="Chen C."/>
            <person name="Wang M."/>
            <person name="Lipzen A."/>
            <person name="Daum C."/>
            <person name="Saski C.A."/>
            <person name="Payton A.C."/>
            <person name="Mcbreen J.C."/>
            <person name="Conrad R.E."/>
            <person name="Kollar L.M."/>
            <person name="Olsson S."/>
            <person name="Huttunen S."/>
            <person name="Landis J.B."/>
            <person name="Wickett N.J."/>
            <person name="Johnson M.G."/>
            <person name="Rensing S.A."/>
            <person name="Grimwood J."/>
            <person name="Schmutz J."/>
            <person name="Mcdaniel S.F."/>
        </authorList>
    </citation>
    <scope>NUCLEOTIDE SEQUENCE</scope>
    <source>
        <strain evidence="1">R40</strain>
    </source>
</reference>
<evidence type="ECO:0000313" key="1">
    <source>
        <dbReference type="EMBL" id="KAG0575185.1"/>
    </source>
</evidence>
<accession>A0A8T0HWY5</accession>
<sequence length="91" mass="10205">MQIFVDCSNVILEYVGHCRRLRRGTYAIQASELTTRQLNILKSPIATCQIRLWTADSPTFTSRSYVKRMDATGRFCAINPADPIALLAGIN</sequence>
<comment type="caution">
    <text evidence="1">The sequence shown here is derived from an EMBL/GenBank/DDBJ whole genome shotgun (WGS) entry which is preliminary data.</text>
</comment>
<name>A0A8T0HWY5_CERPU</name>
<organism evidence="1 2">
    <name type="scientific">Ceratodon purpureus</name>
    <name type="common">Fire moss</name>
    <name type="synonym">Dicranum purpureum</name>
    <dbReference type="NCBI Taxonomy" id="3225"/>
    <lineage>
        <taxon>Eukaryota</taxon>
        <taxon>Viridiplantae</taxon>
        <taxon>Streptophyta</taxon>
        <taxon>Embryophyta</taxon>
        <taxon>Bryophyta</taxon>
        <taxon>Bryophytina</taxon>
        <taxon>Bryopsida</taxon>
        <taxon>Dicranidae</taxon>
        <taxon>Pseudoditrichales</taxon>
        <taxon>Ditrichaceae</taxon>
        <taxon>Ceratodon</taxon>
    </lineage>
</organism>
<keyword evidence="2" id="KW-1185">Reference proteome</keyword>
<dbReference type="AlphaFoldDB" id="A0A8T0HWY5"/>
<dbReference type="EMBL" id="CM026426">
    <property type="protein sequence ID" value="KAG0575185.1"/>
    <property type="molecule type" value="Genomic_DNA"/>
</dbReference>
<evidence type="ECO:0000313" key="2">
    <source>
        <dbReference type="Proteomes" id="UP000822688"/>
    </source>
</evidence>